<evidence type="ECO:0000313" key="2">
    <source>
        <dbReference type="EMBL" id="PWK80208.1"/>
    </source>
</evidence>
<feature type="domain" description="Glycosyltransferase 2-like" evidence="1">
    <location>
        <begin position="27"/>
        <end position="107"/>
    </location>
</feature>
<evidence type="ECO:0000259" key="1">
    <source>
        <dbReference type="Pfam" id="PF00535"/>
    </source>
</evidence>
<organism evidence="2 3">
    <name type="scientific">Mucilaginibacter oryzae</name>
    <dbReference type="NCBI Taxonomy" id="468058"/>
    <lineage>
        <taxon>Bacteria</taxon>
        <taxon>Pseudomonadati</taxon>
        <taxon>Bacteroidota</taxon>
        <taxon>Sphingobacteriia</taxon>
        <taxon>Sphingobacteriales</taxon>
        <taxon>Sphingobacteriaceae</taxon>
        <taxon>Mucilaginibacter</taxon>
    </lineage>
</organism>
<keyword evidence="2" id="KW-0808">Transferase</keyword>
<dbReference type="AlphaFoldDB" id="A0A316HHU8"/>
<dbReference type="GO" id="GO:0016740">
    <property type="term" value="F:transferase activity"/>
    <property type="evidence" value="ECO:0007669"/>
    <property type="project" value="UniProtKB-KW"/>
</dbReference>
<sequence length="390" mass="44640">MDNNISLLVGLKNNIDYSKHFYSTTRSLYPDVEIVFVSYGSTDGTHQWLDSLNDNNVKYYYSADTKTFSDTYNKCIEIATKPYVALLHNDVVLAPGFIENLQQSVSPQNVTKFTTVEPPVFADDERPGKIVKDFGADIADFNIEGFYSFGSAVQNEKRPDAENNATTFFFSMLRQTLVDIGGFDPLFNPMFCEDDDMIIRLGLLGLKGYVTVNALCYHFVSKTSRFSAEYQYRTQQIERNSNRNFFRKWGFSNSSPVRFKYNIGLVIKNSNNELLEKVEPLCSTVYIDNGYNGYIEKEQPNTTFILTSRIKGYHEKKENDILVYFDGTKFNGCSLGILENLATIINDKVNKGPGIIYKLLGMKRTGYKKNIFTIKIINLVTYQHQLIKRK</sequence>
<keyword evidence="3" id="KW-1185">Reference proteome</keyword>
<accession>A0A316HHU8</accession>
<evidence type="ECO:0000313" key="3">
    <source>
        <dbReference type="Proteomes" id="UP000245678"/>
    </source>
</evidence>
<dbReference type="Proteomes" id="UP000245678">
    <property type="component" value="Unassembled WGS sequence"/>
</dbReference>
<proteinExistence type="predicted"/>
<dbReference type="Pfam" id="PF00535">
    <property type="entry name" value="Glycos_transf_2"/>
    <property type="match status" value="1"/>
</dbReference>
<dbReference type="Gene3D" id="3.90.550.10">
    <property type="entry name" value="Spore Coat Polysaccharide Biosynthesis Protein SpsA, Chain A"/>
    <property type="match status" value="1"/>
</dbReference>
<dbReference type="EMBL" id="QGHA01000001">
    <property type="protein sequence ID" value="PWK80208.1"/>
    <property type="molecule type" value="Genomic_DNA"/>
</dbReference>
<dbReference type="InterPro" id="IPR029044">
    <property type="entry name" value="Nucleotide-diphossugar_trans"/>
</dbReference>
<dbReference type="SUPFAM" id="SSF53448">
    <property type="entry name" value="Nucleotide-diphospho-sugar transferases"/>
    <property type="match status" value="1"/>
</dbReference>
<dbReference type="PANTHER" id="PTHR43179:SF11">
    <property type="entry name" value="GLYCOSYL TRANSFERASE"/>
    <property type="match status" value="1"/>
</dbReference>
<reference evidence="2 3" key="1">
    <citation type="submission" date="2018-05" db="EMBL/GenBank/DDBJ databases">
        <title>Genomic Encyclopedia of Archaeal and Bacterial Type Strains, Phase II (KMG-II): from individual species to whole genera.</title>
        <authorList>
            <person name="Goeker M."/>
        </authorList>
    </citation>
    <scope>NUCLEOTIDE SEQUENCE [LARGE SCALE GENOMIC DNA]</scope>
    <source>
        <strain evidence="2 3">DSM 19975</strain>
    </source>
</reference>
<dbReference type="InterPro" id="IPR001173">
    <property type="entry name" value="Glyco_trans_2-like"/>
</dbReference>
<protein>
    <submittedName>
        <fullName evidence="2">GT2 family glycosyltransferase</fullName>
    </submittedName>
</protein>
<dbReference type="PANTHER" id="PTHR43179">
    <property type="entry name" value="RHAMNOSYLTRANSFERASE WBBL"/>
    <property type="match status" value="1"/>
</dbReference>
<comment type="caution">
    <text evidence="2">The sequence shown here is derived from an EMBL/GenBank/DDBJ whole genome shotgun (WGS) entry which is preliminary data.</text>
</comment>
<name>A0A316HHU8_9SPHI</name>
<gene>
    <name evidence="2" type="ORF">LX99_00672</name>
</gene>